<feature type="region of interest" description="Disordered" evidence="1">
    <location>
        <begin position="1"/>
        <end position="55"/>
    </location>
</feature>
<evidence type="ECO:0000313" key="3">
    <source>
        <dbReference type="Proteomes" id="UP000534186"/>
    </source>
</evidence>
<dbReference type="AlphaFoldDB" id="A0A7Y9NR96"/>
<organism evidence="2 3">
    <name type="scientific">Tunturiibacter lichenicola</name>
    <dbReference type="NCBI Taxonomy" id="2051959"/>
    <lineage>
        <taxon>Bacteria</taxon>
        <taxon>Pseudomonadati</taxon>
        <taxon>Acidobacteriota</taxon>
        <taxon>Terriglobia</taxon>
        <taxon>Terriglobales</taxon>
        <taxon>Acidobacteriaceae</taxon>
        <taxon>Tunturiibacter</taxon>
    </lineage>
</organism>
<evidence type="ECO:0000256" key="1">
    <source>
        <dbReference type="SAM" id="MobiDB-lite"/>
    </source>
</evidence>
<proteinExistence type="predicted"/>
<gene>
    <name evidence="2" type="ORF">HDF12_004522</name>
</gene>
<reference evidence="2 3" key="1">
    <citation type="submission" date="2020-07" db="EMBL/GenBank/DDBJ databases">
        <title>Genomic Encyclopedia of Type Strains, Phase IV (KMG-V): Genome sequencing to study the core and pangenomes of soil and plant-associated prokaryotes.</title>
        <authorList>
            <person name="Whitman W."/>
        </authorList>
    </citation>
    <scope>NUCLEOTIDE SEQUENCE [LARGE SCALE GENOMIC DNA]</scope>
    <source>
        <strain evidence="2 3">M8UP30</strain>
    </source>
</reference>
<dbReference type="Proteomes" id="UP000534186">
    <property type="component" value="Unassembled WGS sequence"/>
</dbReference>
<feature type="compositionally biased region" description="Basic and acidic residues" evidence="1">
    <location>
        <begin position="1"/>
        <end position="13"/>
    </location>
</feature>
<sequence length="122" mass="13577">MSTKLDIRAQGREEAEDLEIPVRPLISRTTPIAAHATAEPPTGPQAVSDVARSRSTTKKMVDPLASMGSAFDEYEPLNVRVPRWVGRALNERILEMKKTRKIKKEEVVTTAIIQFLSLVPPE</sequence>
<comment type="caution">
    <text evidence="2">The sequence shown here is derived from an EMBL/GenBank/DDBJ whole genome shotgun (WGS) entry which is preliminary data.</text>
</comment>
<protein>
    <submittedName>
        <fullName evidence="2">Uncharacterized protein</fullName>
    </submittedName>
</protein>
<evidence type="ECO:0000313" key="2">
    <source>
        <dbReference type="EMBL" id="NYF54100.1"/>
    </source>
</evidence>
<name>A0A7Y9NR96_9BACT</name>
<dbReference type="EMBL" id="JACCCV010000003">
    <property type="protein sequence ID" value="NYF54100.1"/>
    <property type="molecule type" value="Genomic_DNA"/>
</dbReference>
<accession>A0A7Y9NR96</accession>